<dbReference type="Proteomes" id="UP000645555">
    <property type="component" value="Unassembled WGS sequence"/>
</dbReference>
<evidence type="ECO:0000313" key="2">
    <source>
        <dbReference type="EMBL" id="GGX70226.1"/>
    </source>
</evidence>
<sequence>MTGLQRRISGTDHDAPHPGPLPDRRYAALAGGPPKGRLPDVAGWTARQIGASAALKTDLGRFGPDGRTLCEPRSGDPLRFD</sequence>
<feature type="region of interest" description="Disordered" evidence="1">
    <location>
        <begin position="61"/>
        <end position="81"/>
    </location>
</feature>
<feature type="compositionally biased region" description="Basic and acidic residues" evidence="1">
    <location>
        <begin position="9"/>
        <end position="26"/>
    </location>
</feature>
<reference evidence="2" key="1">
    <citation type="journal article" date="2014" name="Int. J. Syst. Evol. Microbiol.">
        <title>Complete genome sequence of Corynebacterium casei LMG S-19264T (=DSM 44701T), isolated from a smear-ripened cheese.</title>
        <authorList>
            <consortium name="US DOE Joint Genome Institute (JGI-PGF)"/>
            <person name="Walter F."/>
            <person name="Albersmeier A."/>
            <person name="Kalinowski J."/>
            <person name="Ruckert C."/>
        </authorList>
    </citation>
    <scope>NUCLEOTIDE SEQUENCE</scope>
    <source>
        <strain evidence="2">JCM 4956</strain>
    </source>
</reference>
<dbReference type="EMBL" id="BMWD01000014">
    <property type="protein sequence ID" value="GGX70226.1"/>
    <property type="molecule type" value="Genomic_DNA"/>
</dbReference>
<comment type="caution">
    <text evidence="2">The sequence shown here is derived from an EMBL/GenBank/DDBJ whole genome shotgun (WGS) entry which is preliminary data.</text>
</comment>
<evidence type="ECO:0000313" key="3">
    <source>
        <dbReference type="Proteomes" id="UP000645555"/>
    </source>
</evidence>
<proteinExistence type="predicted"/>
<protein>
    <submittedName>
        <fullName evidence="2">Uncharacterized protein</fullName>
    </submittedName>
</protein>
<dbReference type="AlphaFoldDB" id="A0A918KPW6"/>
<accession>A0A918KPW6</accession>
<reference evidence="2" key="2">
    <citation type="submission" date="2020-09" db="EMBL/GenBank/DDBJ databases">
        <authorList>
            <person name="Sun Q."/>
            <person name="Ohkuma M."/>
        </authorList>
    </citation>
    <scope>NUCLEOTIDE SEQUENCE</scope>
    <source>
        <strain evidence="2">JCM 4956</strain>
    </source>
</reference>
<keyword evidence="3" id="KW-1185">Reference proteome</keyword>
<feature type="region of interest" description="Disordered" evidence="1">
    <location>
        <begin position="1"/>
        <end position="36"/>
    </location>
</feature>
<gene>
    <name evidence="2" type="ORF">GCM10010515_42420</name>
</gene>
<dbReference type="RefSeq" id="WP_190037117.1">
    <property type="nucleotide sequence ID" value="NZ_BMWD01000014.1"/>
</dbReference>
<feature type="compositionally biased region" description="Basic and acidic residues" evidence="1">
    <location>
        <begin position="68"/>
        <end position="81"/>
    </location>
</feature>
<organism evidence="2 3">
    <name type="scientific">Streptomyces fructofermentans</name>
    <dbReference type="NCBI Taxonomy" id="152141"/>
    <lineage>
        <taxon>Bacteria</taxon>
        <taxon>Bacillati</taxon>
        <taxon>Actinomycetota</taxon>
        <taxon>Actinomycetes</taxon>
        <taxon>Kitasatosporales</taxon>
        <taxon>Streptomycetaceae</taxon>
        <taxon>Streptomyces</taxon>
    </lineage>
</organism>
<name>A0A918KPW6_9ACTN</name>
<evidence type="ECO:0000256" key="1">
    <source>
        <dbReference type="SAM" id="MobiDB-lite"/>
    </source>
</evidence>